<evidence type="ECO:0000313" key="7">
    <source>
        <dbReference type="Proteomes" id="UP000004725"/>
    </source>
</evidence>
<dbReference type="Proteomes" id="UP000092661">
    <property type="component" value="Chromosome"/>
</dbReference>
<keyword evidence="8" id="KW-1185">Reference proteome</keyword>
<dbReference type="SMART" id="SM00345">
    <property type="entry name" value="HTH_GNTR"/>
    <property type="match status" value="1"/>
</dbReference>
<dbReference type="OrthoDB" id="9781630at2"/>
<keyword evidence="3" id="KW-0804">Transcription</keyword>
<dbReference type="SMART" id="SM00895">
    <property type="entry name" value="FCD"/>
    <property type="match status" value="1"/>
</dbReference>
<keyword evidence="1" id="KW-0805">Transcription regulation</keyword>
<dbReference type="eggNOG" id="COG1802">
    <property type="taxonomic scope" value="Bacteria"/>
</dbReference>
<dbReference type="PANTHER" id="PTHR43537">
    <property type="entry name" value="TRANSCRIPTIONAL REGULATOR, GNTR FAMILY"/>
    <property type="match status" value="1"/>
</dbReference>
<sequence>MEKIIKQATLADQAYEYIKKMIITGKLKPGQELPEEKLALELGISRTPLREALKRLAVDALIELRKPRPAVVAAFTYQDVIEIMELRRLLEIHGLENLSKADQQPVIRQIKENVNHQLLAVQAKKVVEFMDLDQEFHSYLYQNHTNNRLKEMIKGINSGGSRAFLLLSDTAADSAKKAYEEHLSILHAIEEGNLTNAKQQLAIHLDNIESRLLKYITQEEL</sequence>
<gene>
    <name evidence="6" type="ORF">A1A1_07277</name>
    <name evidence="5" type="ORF">BBH88_08130</name>
</gene>
<dbReference type="Proteomes" id="UP000004725">
    <property type="component" value="Unassembled WGS sequence"/>
</dbReference>
<dbReference type="GO" id="GO:0003677">
    <property type="term" value="F:DNA binding"/>
    <property type="evidence" value="ECO:0007669"/>
    <property type="project" value="UniProtKB-KW"/>
</dbReference>
<reference evidence="8" key="2">
    <citation type="submission" date="2016-07" db="EMBL/GenBank/DDBJ databases">
        <authorList>
            <person name="See-Too W.S."/>
        </authorList>
    </citation>
    <scope>NUCLEOTIDE SEQUENCE [LARGE SCALE GENOMIC DNA]</scope>
    <source>
        <strain evidence="8">DSM 14505</strain>
    </source>
</reference>
<dbReference type="PANTHER" id="PTHR43537:SF5">
    <property type="entry name" value="UXU OPERON TRANSCRIPTIONAL REGULATOR"/>
    <property type="match status" value="1"/>
</dbReference>
<dbReference type="Gene3D" id="1.10.10.10">
    <property type="entry name" value="Winged helix-like DNA-binding domain superfamily/Winged helix DNA-binding domain"/>
    <property type="match status" value="1"/>
</dbReference>
<evidence type="ECO:0000256" key="2">
    <source>
        <dbReference type="ARBA" id="ARBA00023125"/>
    </source>
</evidence>
<dbReference type="EMBL" id="AJYB01000020">
    <property type="protein sequence ID" value="EIM07180.1"/>
    <property type="molecule type" value="Genomic_DNA"/>
</dbReference>
<evidence type="ECO:0000313" key="8">
    <source>
        <dbReference type="Proteomes" id="UP000092661"/>
    </source>
</evidence>
<dbReference type="KEGG" id="pana:BBH88_08130"/>
<accession>A0A1C7DFF0</accession>
<dbReference type="SUPFAM" id="SSF46785">
    <property type="entry name" value="Winged helix' DNA-binding domain"/>
    <property type="match status" value="1"/>
</dbReference>
<evidence type="ECO:0000259" key="4">
    <source>
        <dbReference type="PROSITE" id="PS50949"/>
    </source>
</evidence>
<organism evidence="6 7">
    <name type="scientific">Planococcus antarcticus DSM 14505</name>
    <dbReference type="NCBI Taxonomy" id="1185653"/>
    <lineage>
        <taxon>Bacteria</taxon>
        <taxon>Bacillati</taxon>
        <taxon>Bacillota</taxon>
        <taxon>Bacilli</taxon>
        <taxon>Bacillales</taxon>
        <taxon>Caryophanaceae</taxon>
        <taxon>Planococcus</taxon>
    </lineage>
</organism>
<dbReference type="InterPro" id="IPR000524">
    <property type="entry name" value="Tscrpt_reg_HTH_GntR"/>
</dbReference>
<dbReference type="SUPFAM" id="SSF48008">
    <property type="entry name" value="GntR ligand-binding domain-like"/>
    <property type="match status" value="1"/>
</dbReference>
<proteinExistence type="predicted"/>
<dbReference type="AlphaFoldDB" id="A0A1C7DFF0"/>
<dbReference type="PROSITE" id="PS50949">
    <property type="entry name" value="HTH_GNTR"/>
    <property type="match status" value="1"/>
</dbReference>
<dbReference type="InterPro" id="IPR011711">
    <property type="entry name" value="GntR_C"/>
</dbReference>
<dbReference type="RefSeq" id="WP_006829459.1">
    <property type="nucleotide sequence ID" value="NZ_AJYB01000020.1"/>
</dbReference>
<keyword evidence="2" id="KW-0238">DNA-binding</keyword>
<dbReference type="CDD" id="cd07377">
    <property type="entry name" value="WHTH_GntR"/>
    <property type="match status" value="1"/>
</dbReference>
<evidence type="ECO:0000313" key="6">
    <source>
        <dbReference type="EMBL" id="EIM07180.1"/>
    </source>
</evidence>
<feature type="domain" description="HTH gntR-type" evidence="4">
    <location>
        <begin position="8"/>
        <end position="75"/>
    </location>
</feature>
<evidence type="ECO:0000256" key="3">
    <source>
        <dbReference type="ARBA" id="ARBA00023163"/>
    </source>
</evidence>
<dbReference type="Gene3D" id="1.20.120.530">
    <property type="entry name" value="GntR ligand-binding domain-like"/>
    <property type="match status" value="1"/>
</dbReference>
<protein>
    <submittedName>
        <fullName evidence="6">GntR family transcriptional regulator</fullName>
    </submittedName>
</protein>
<dbReference type="Pfam" id="PF07729">
    <property type="entry name" value="FCD"/>
    <property type="match status" value="1"/>
</dbReference>
<dbReference type="GO" id="GO:0003700">
    <property type="term" value="F:DNA-binding transcription factor activity"/>
    <property type="evidence" value="ECO:0007669"/>
    <property type="project" value="InterPro"/>
</dbReference>
<dbReference type="InterPro" id="IPR036390">
    <property type="entry name" value="WH_DNA-bd_sf"/>
</dbReference>
<name>A0A1C7DFF0_9BACL</name>
<reference evidence="5" key="3">
    <citation type="submission" date="2016-10" db="EMBL/GenBank/DDBJ databases">
        <authorList>
            <person name="See-Too W.S."/>
        </authorList>
    </citation>
    <scope>NUCLEOTIDE SEQUENCE</scope>
    <source>
        <strain evidence="5">DSM 14505</strain>
    </source>
</reference>
<dbReference type="Pfam" id="PF00392">
    <property type="entry name" value="GntR"/>
    <property type="match status" value="1"/>
</dbReference>
<dbReference type="InterPro" id="IPR036388">
    <property type="entry name" value="WH-like_DNA-bd_sf"/>
</dbReference>
<reference evidence="6 7" key="1">
    <citation type="journal article" date="2012" name="J. Bacteriol.">
        <title>Genome Sequence of the Antarctic Psychrophile Bacterium Planococcus antarcticus DSM 14505.</title>
        <authorList>
            <person name="Margolles A."/>
            <person name="Gueimonde M."/>
            <person name="Sanchez B."/>
        </authorList>
    </citation>
    <scope>NUCLEOTIDE SEQUENCE [LARGE SCALE GENOMIC DNA]</scope>
    <source>
        <strain evidence="6 7">DSM 14505</strain>
    </source>
</reference>
<evidence type="ECO:0000256" key="1">
    <source>
        <dbReference type="ARBA" id="ARBA00023015"/>
    </source>
</evidence>
<dbReference type="EMBL" id="CP016534">
    <property type="protein sequence ID" value="ANU10270.1"/>
    <property type="molecule type" value="Genomic_DNA"/>
</dbReference>
<evidence type="ECO:0000313" key="5">
    <source>
        <dbReference type="EMBL" id="ANU10270.1"/>
    </source>
</evidence>
<dbReference type="InterPro" id="IPR008920">
    <property type="entry name" value="TF_FadR/GntR_C"/>
</dbReference>